<gene>
    <name evidence="1" type="ORF">AF333_05075</name>
    <name evidence="2" type="ORF">SAMN04487909_109206</name>
</gene>
<dbReference type="Proteomes" id="UP000037269">
    <property type="component" value="Unassembled WGS sequence"/>
</dbReference>
<sequence length="400" mass="46392">MKAIKIIDSIMGAGKTSWALQHIEGAPVYKKFIYITPYLDEVQRIITSVESRTFIEPNNNNSEGRKLRSLKELIVAGKDIAATHSLFQTADDELIELLTDSGYTLILDEVMDVIERANIGNHDIKALLDSKYIEIVENRVSWIYDGYTDGRFNDIKLLARAGNLFIHRGSFLLWAFPPRVFQAFDDVYVLTYLFNAQVQRYYYDLHGLEYEFHAVRYNGQAFELSEYDRGAERREELMSLIDLYEGKLNDVAERSNALSTTWLSRANESVLDGLKKAISNYFRNIVKAKSNEIMWTTVKDRRSDLAGKGYSKAFTACNLRATNEYADRWALAYVYNRYCHPIERVFFEDNGVTVDQDLFAVSDLLQWVWRSRIRKGETIHLYLPSSRMRSLLKAWAMYEI</sequence>
<accession>A0A0D1WFW0</accession>
<reference evidence="1 3" key="1">
    <citation type="submission" date="2015-07" db="EMBL/GenBank/DDBJ databases">
        <title>Fjat-14205 dsm 2895.</title>
        <authorList>
            <person name="Liu B."/>
            <person name="Wang J."/>
            <person name="Zhu Y."/>
            <person name="Liu G."/>
            <person name="Chen Q."/>
            <person name="Chen Z."/>
            <person name="Lan J."/>
            <person name="Che J."/>
            <person name="Ge C."/>
            <person name="Shi H."/>
            <person name="Pan Z."/>
            <person name="Liu X."/>
        </authorList>
    </citation>
    <scope>NUCLEOTIDE SEQUENCE [LARGE SCALE GENOMIC DNA]</scope>
    <source>
        <strain evidence="1 3">DSM 2895</strain>
    </source>
</reference>
<dbReference type="EMBL" id="LGUG01000004">
    <property type="protein sequence ID" value="KON94949.1"/>
    <property type="molecule type" value="Genomic_DNA"/>
</dbReference>
<dbReference type="OrthoDB" id="1898893at2"/>
<evidence type="ECO:0000313" key="3">
    <source>
        <dbReference type="Proteomes" id="UP000037269"/>
    </source>
</evidence>
<dbReference type="PATRIC" id="fig|47500.8.peg.5366"/>
<organism evidence="1 3">
    <name type="scientific">Aneurinibacillus migulanus</name>
    <name type="common">Bacillus migulanus</name>
    <dbReference type="NCBI Taxonomy" id="47500"/>
    <lineage>
        <taxon>Bacteria</taxon>
        <taxon>Bacillati</taxon>
        <taxon>Bacillota</taxon>
        <taxon>Bacilli</taxon>
        <taxon>Bacillales</taxon>
        <taxon>Paenibacillaceae</taxon>
        <taxon>Aneurinibacillus group</taxon>
        <taxon>Aneurinibacillus</taxon>
    </lineage>
</organism>
<dbReference type="STRING" id="47500.AF333_05075"/>
<dbReference type="RefSeq" id="WP_043064977.1">
    <property type="nucleotide sequence ID" value="NZ_BJOA01000078.1"/>
</dbReference>
<proteinExistence type="predicted"/>
<reference evidence="2 4" key="2">
    <citation type="submission" date="2016-10" db="EMBL/GenBank/DDBJ databases">
        <authorList>
            <person name="de Groot N.N."/>
        </authorList>
    </citation>
    <scope>NUCLEOTIDE SEQUENCE [LARGE SCALE GENOMIC DNA]</scope>
    <source>
        <strain evidence="2 4">DSM 2895</strain>
    </source>
</reference>
<evidence type="ECO:0000313" key="2">
    <source>
        <dbReference type="EMBL" id="SDI95230.1"/>
    </source>
</evidence>
<keyword evidence="3" id="KW-1185">Reference proteome</keyword>
<dbReference type="GeneID" id="42304579"/>
<name>A0A0D1WFW0_ANEMI</name>
<dbReference type="EMBL" id="FNED01000009">
    <property type="protein sequence ID" value="SDI95230.1"/>
    <property type="molecule type" value="Genomic_DNA"/>
</dbReference>
<evidence type="ECO:0000313" key="4">
    <source>
        <dbReference type="Proteomes" id="UP000182836"/>
    </source>
</evidence>
<protein>
    <submittedName>
        <fullName evidence="1">Uncharacterized protein</fullName>
    </submittedName>
</protein>
<dbReference type="Proteomes" id="UP000182836">
    <property type="component" value="Unassembled WGS sequence"/>
</dbReference>
<evidence type="ECO:0000313" key="1">
    <source>
        <dbReference type="EMBL" id="KON94949.1"/>
    </source>
</evidence>
<dbReference type="AlphaFoldDB" id="A0A0D1WFW0"/>